<dbReference type="AlphaFoldDB" id="K8EXL3"/>
<feature type="compositionally biased region" description="Basic and acidic residues" evidence="1">
    <location>
        <begin position="324"/>
        <end position="333"/>
    </location>
</feature>
<gene>
    <name evidence="2" type="ORF">Bathy06g05130</name>
</gene>
<proteinExistence type="predicted"/>
<organism evidence="2 3">
    <name type="scientific">Bathycoccus prasinos</name>
    <dbReference type="NCBI Taxonomy" id="41875"/>
    <lineage>
        <taxon>Eukaryota</taxon>
        <taxon>Viridiplantae</taxon>
        <taxon>Chlorophyta</taxon>
        <taxon>Mamiellophyceae</taxon>
        <taxon>Mamiellales</taxon>
        <taxon>Bathycoccaceae</taxon>
        <taxon>Bathycoccus</taxon>
    </lineage>
</organism>
<feature type="region of interest" description="Disordered" evidence="1">
    <location>
        <begin position="324"/>
        <end position="395"/>
    </location>
</feature>
<reference evidence="2 3" key="1">
    <citation type="submission" date="2011-10" db="EMBL/GenBank/DDBJ databases">
        <authorList>
            <person name="Genoscope - CEA"/>
        </authorList>
    </citation>
    <scope>NUCLEOTIDE SEQUENCE [LARGE SCALE GENOMIC DNA]</scope>
    <source>
        <strain evidence="2 3">RCC 1105</strain>
    </source>
</reference>
<dbReference type="Proteomes" id="UP000198341">
    <property type="component" value="Chromosome 6"/>
</dbReference>
<dbReference type="RefSeq" id="XP_007512620.1">
    <property type="nucleotide sequence ID" value="XM_007512558.1"/>
</dbReference>
<feature type="region of interest" description="Disordered" evidence="1">
    <location>
        <begin position="407"/>
        <end position="432"/>
    </location>
</feature>
<protein>
    <submittedName>
        <fullName evidence="2">Uncharacterized protein</fullName>
    </submittedName>
</protein>
<feature type="region of interest" description="Disordered" evidence="1">
    <location>
        <begin position="113"/>
        <end position="132"/>
    </location>
</feature>
<feature type="compositionally biased region" description="Basic and acidic residues" evidence="1">
    <location>
        <begin position="187"/>
        <end position="198"/>
    </location>
</feature>
<name>K8EXL3_9CHLO</name>
<accession>K8EXL3</accession>
<feature type="compositionally biased region" description="Acidic residues" evidence="1">
    <location>
        <begin position="116"/>
        <end position="125"/>
    </location>
</feature>
<feature type="compositionally biased region" description="Basic and acidic residues" evidence="1">
    <location>
        <begin position="361"/>
        <end position="371"/>
    </location>
</feature>
<feature type="compositionally biased region" description="Acidic residues" evidence="1">
    <location>
        <begin position="146"/>
        <end position="157"/>
    </location>
</feature>
<feature type="compositionally biased region" description="Basic and acidic residues" evidence="1">
    <location>
        <begin position="340"/>
        <end position="350"/>
    </location>
</feature>
<dbReference type="KEGG" id="bpg:Bathy06g05130"/>
<dbReference type="EMBL" id="FO082273">
    <property type="protein sequence ID" value="CCO17220.1"/>
    <property type="molecule type" value="Genomic_DNA"/>
</dbReference>
<evidence type="ECO:0000313" key="3">
    <source>
        <dbReference type="Proteomes" id="UP000198341"/>
    </source>
</evidence>
<feature type="compositionally biased region" description="Basic and acidic residues" evidence="1">
    <location>
        <begin position="205"/>
        <end position="242"/>
    </location>
</feature>
<keyword evidence="3" id="KW-1185">Reference proteome</keyword>
<feature type="region of interest" description="Disordered" evidence="1">
    <location>
        <begin position="146"/>
        <end position="242"/>
    </location>
</feature>
<evidence type="ECO:0000256" key="1">
    <source>
        <dbReference type="SAM" id="MobiDB-lite"/>
    </source>
</evidence>
<dbReference type="GeneID" id="19015494"/>
<evidence type="ECO:0000313" key="2">
    <source>
        <dbReference type="EMBL" id="CCO17220.1"/>
    </source>
</evidence>
<sequence>MNNNIWYGADDAPGVIDVDISSSVAMLDYSYYNDNSAEYTSDGSGGKIEYVYVHDDDDIRDGISSNYRLDDDEEEEEEDNDIVAEEDFVEIENLRAGGEEEEESAPVAVVVKGEELENTTEEEEEDRKIGRDYYTEFDDFINAVALEEEEEEEEQEEREGVRANSENMDEEERTRAKESEKEEEDKLESSQKRERIGSHDSATTRTRDVQEESEKRSQTGRAHGMEGENERRKRGGGGEEMKGGVFRHFNTFTKSISHDVNVRSLLTNVLLGDKWVIHFDGIPSIRFRIDFNVENFRTWKRWTATRCSDISKWLQKRRRAAAESRRRHREEYIRSVTKSPTKEKKEEGTPKKLLPIFSSRQKKDVAIKDDINSPQSGMNSIDKAPSRSTPKSWKEKEEEALFKILNARKKKETNGRNNNAAASDKTRTLPSSKMFKDKIARRATILLHICPPK</sequence>